<dbReference type="Proteomes" id="UP000823922">
    <property type="component" value="Unassembled WGS sequence"/>
</dbReference>
<organism evidence="2 3">
    <name type="scientific">Candidatus Eisenbergiella intestinigallinarum</name>
    <dbReference type="NCBI Taxonomy" id="2838549"/>
    <lineage>
        <taxon>Bacteria</taxon>
        <taxon>Bacillati</taxon>
        <taxon>Bacillota</taxon>
        <taxon>Clostridia</taxon>
        <taxon>Lachnospirales</taxon>
        <taxon>Lachnospiraceae</taxon>
        <taxon>Eisenbergiella</taxon>
    </lineage>
</organism>
<reference evidence="2" key="1">
    <citation type="journal article" date="2021" name="PeerJ">
        <title>Extensive microbial diversity within the chicken gut microbiome revealed by metagenomics and culture.</title>
        <authorList>
            <person name="Gilroy R."/>
            <person name="Ravi A."/>
            <person name="Getino M."/>
            <person name="Pursley I."/>
            <person name="Horton D.L."/>
            <person name="Alikhan N.F."/>
            <person name="Baker D."/>
            <person name="Gharbi K."/>
            <person name="Hall N."/>
            <person name="Watson M."/>
            <person name="Adriaenssens E.M."/>
            <person name="Foster-Nyarko E."/>
            <person name="Jarju S."/>
            <person name="Secka A."/>
            <person name="Antonio M."/>
            <person name="Oren A."/>
            <person name="Chaudhuri R.R."/>
            <person name="La Ragione R."/>
            <person name="Hildebrand F."/>
            <person name="Pallen M.J."/>
        </authorList>
    </citation>
    <scope>NUCLEOTIDE SEQUENCE</scope>
    <source>
        <strain evidence="2">ChiBcec1-1630</strain>
    </source>
</reference>
<name>A0A9D2QJM0_9FIRM</name>
<protein>
    <recommendedName>
        <fullName evidence="1">DUF5724 domain-containing protein</fullName>
    </recommendedName>
</protein>
<comment type="caution">
    <text evidence="2">The sequence shown here is derived from an EMBL/GenBank/DDBJ whole genome shotgun (WGS) entry which is preliminary data.</text>
</comment>
<evidence type="ECO:0000259" key="1">
    <source>
        <dbReference type="Pfam" id="PF18991"/>
    </source>
</evidence>
<dbReference type="AlphaFoldDB" id="A0A9D2QJM0"/>
<accession>A0A9D2QJM0</accession>
<dbReference type="Pfam" id="PF18991">
    <property type="entry name" value="DUF5724"/>
    <property type="match status" value="1"/>
</dbReference>
<feature type="non-terminal residue" evidence="2">
    <location>
        <position position="255"/>
    </location>
</feature>
<proteinExistence type="predicted"/>
<gene>
    <name evidence="2" type="ORF">H9926_02015</name>
</gene>
<evidence type="ECO:0000313" key="2">
    <source>
        <dbReference type="EMBL" id="HJC86777.1"/>
    </source>
</evidence>
<sequence>MERKNASLNKGKQEAMERRAAKNGALTKALWDYASYPYGGDRWRKLDAELTGLYGKALQDLKTVEEFWNSGLKRAVAALTDRQFSQDMEEITRMRMEGQFSSSMWRRSYRSSDFGYHAARAVADLAGCLYLETYDQNVKELLTCAHDWVRGFDVRLALELRRGNEEICALVWDAMTGENTEVLLSTPIIRAVVISGREELVDQLLKLLLAARLQEGLRQQILENADAGSVQTLTRILKLCIDEDLFRYSSVARAF</sequence>
<dbReference type="EMBL" id="DWVS01000044">
    <property type="protein sequence ID" value="HJC86777.1"/>
    <property type="molecule type" value="Genomic_DNA"/>
</dbReference>
<reference evidence="2" key="2">
    <citation type="submission" date="2021-04" db="EMBL/GenBank/DDBJ databases">
        <authorList>
            <person name="Gilroy R."/>
        </authorList>
    </citation>
    <scope>NUCLEOTIDE SEQUENCE</scope>
    <source>
        <strain evidence="2">ChiBcec1-1630</strain>
    </source>
</reference>
<feature type="domain" description="DUF5724" evidence="1">
    <location>
        <begin position="42"/>
        <end position="255"/>
    </location>
</feature>
<dbReference type="InterPro" id="IPR043782">
    <property type="entry name" value="DUF5724"/>
</dbReference>
<evidence type="ECO:0000313" key="3">
    <source>
        <dbReference type="Proteomes" id="UP000823922"/>
    </source>
</evidence>